<dbReference type="Pfam" id="PF06863">
    <property type="entry name" value="DUF1254"/>
    <property type="match status" value="1"/>
</dbReference>
<evidence type="ECO:0000313" key="4">
    <source>
        <dbReference type="Proteomes" id="UP001501343"/>
    </source>
</evidence>
<comment type="caution">
    <text evidence="3">The sequence shown here is derived from an EMBL/GenBank/DDBJ whole genome shotgun (WGS) entry which is preliminary data.</text>
</comment>
<dbReference type="InterPro" id="IPR010621">
    <property type="entry name" value="DUF1214"/>
</dbReference>
<dbReference type="PANTHER" id="PTHR36509:SF2">
    <property type="entry name" value="BLL3101 PROTEIN"/>
    <property type="match status" value="1"/>
</dbReference>
<gene>
    <name evidence="3" type="ORF">GCM10009775_13950</name>
</gene>
<feature type="domain" description="DUF1214" evidence="1">
    <location>
        <begin position="320"/>
        <end position="426"/>
    </location>
</feature>
<keyword evidence="4" id="KW-1185">Reference proteome</keyword>
<dbReference type="Gene3D" id="2.60.120.600">
    <property type="entry name" value="Domain of unknown function DUF1214, C-terminal domain"/>
    <property type="match status" value="1"/>
</dbReference>
<dbReference type="Gene3D" id="2.60.40.1610">
    <property type="entry name" value="Domain of unknown function DUF1254"/>
    <property type="match status" value="1"/>
</dbReference>
<organism evidence="3 4">
    <name type="scientific">Microbacterium aoyamense</name>
    <dbReference type="NCBI Taxonomy" id="344166"/>
    <lineage>
        <taxon>Bacteria</taxon>
        <taxon>Bacillati</taxon>
        <taxon>Actinomycetota</taxon>
        <taxon>Actinomycetes</taxon>
        <taxon>Micrococcales</taxon>
        <taxon>Microbacteriaceae</taxon>
        <taxon>Microbacterium</taxon>
    </lineage>
</organism>
<protein>
    <submittedName>
        <fullName evidence="3">DUF1254 domain-containing protein</fullName>
    </submittedName>
</protein>
<dbReference type="InterPro" id="IPR037050">
    <property type="entry name" value="DUF1254_sf"/>
</dbReference>
<dbReference type="InterPro" id="IPR010679">
    <property type="entry name" value="DUF1254"/>
</dbReference>
<dbReference type="RefSeq" id="WP_248146685.1">
    <property type="nucleotide sequence ID" value="NZ_BAAAOF010000002.1"/>
</dbReference>
<name>A0ABP5AV79_9MICO</name>
<proteinExistence type="predicted"/>
<accession>A0ABP5AV79</accession>
<evidence type="ECO:0000259" key="1">
    <source>
        <dbReference type="Pfam" id="PF06742"/>
    </source>
</evidence>
<sequence length="442" mass="47422">MTTLSLDDLTELAEEAYSYFYPLVTMDATRLQLTDPASTGGLAHAAPNTLGHVRAFPPADFRAVVAPNFDTLYSSAWLDLSDGPLLLEVPDSGGRYYLMPFLDMWTDAFAVPGKRTTGTGAGMFLIVPPGWEGDAPHGASVLRAPTPVLWMIGRTQTNGPADYAAVNAFQDGLKLTRAAGGEPSHALRASVAPASLNRQEEPLAAVNALPATDFFGYASRLLAQYAPHSTDFSMLARLKAIGIAPGEEFDASRFDSNEIAALEKGAKAALQLQLSRLNTMARVANGWALNTDTMGVYGNYYLKRAIVTMIGLGANPAEDAVYPLLIADAAGDPVVGEKDYVQHFEASDLPPVNAFWSTTMYDHDSFQAPNLLNRFALGDRDALHYNADGSLDVFYGPTDPGGELTANWLPAPAGPLRIIMRLYSPKPSVLNGTWAPPPVTVR</sequence>
<dbReference type="EMBL" id="BAAAOF010000002">
    <property type="protein sequence ID" value="GAA1922732.1"/>
    <property type="molecule type" value="Genomic_DNA"/>
</dbReference>
<reference evidence="4" key="1">
    <citation type="journal article" date="2019" name="Int. J. Syst. Evol. Microbiol.">
        <title>The Global Catalogue of Microorganisms (GCM) 10K type strain sequencing project: providing services to taxonomists for standard genome sequencing and annotation.</title>
        <authorList>
            <consortium name="The Broad Institute Genomics Platform"/>
            <consortium name="The Broad Institute Genome Sequencing Center for Infectious Disease"/>
            <person name="Wu L."/>
            <person name="Ma J."/>
        </authorList>
    </citation>
    <scope>NUCLEOTIDE SEQUENCE [LARGE SCALE GENOMIC DNA]</scope>
    <source>
        <strain evidence="4">JCM 14900</strain>
    </source>
</reference>
<dbReference type="InterPro" id="IPR037049">
    <property type="entry name" value="DUF1214_C_sf"/>
</dbReference>
<dbReference type="SUPFAM" id="SSF160935">
    <property type="entry name" value="VPA0735-like"/>
    <property type="match status" value="1"/>
</dbReference>
<evidence type="ECO:0000259" key="2">
    <source>
        <dbReference type="Pfam" id="PF06863"/>
    </source>
</evidence>
<dbReference type="Proteomes" id="UP001501343">
    <property type="component" value="Unassembled WGS sequence"/>
</dbReference>
<feature type="domain" description="DUF1254" evidence="2">
    <location>
        <begin position="47"/>
        <end position="176"/>
    </location>
</feature>
<dbReference type="Pfam" id="PF06742">
    <property type="entry name" value="DUF1214"/>
    <property type="match status" value="1"/>
</dbReference>
<evidence type="ECO:0000313" key="3">
    <source>
        <dbReference type="EMBL" id="GAA1922732.1"/>
    </source>
</evidence>
<dbReference type="PANTHER" id="PTHR36509">
    <property type="entry name" value="BLL3101 PROTEIN"/>
    <property type="match status" value="1"/>
</dbReference>